<dbReference type="PANTHER" id="PTHR35525:SF3">
    <property type="entry name" value="BLL6575 PROTEIN"/>
    <property type="match status" value="1"/>
</dbReference>
<evidence type="ECO:0000259" key="2">
    <source>
        <dbReference type="Pfam" id="PF11706"/>
    </source>
</evidence>
<dbReference type="Pfam" id="PF11706">
    <property type="entry name" value="zf-CGNR"/>
    <property type="match status" value="1"/>
</dbReference>
<name>W8RZN7_9RHOB</name>
<dbReference type="InterPro" id="IPR023286">
    <property type="entry name" value="ABATE_dom_sf"/>
</dbReference>
<dbReference type="InterPro" id="IPR010852">
    <property type="entry name" value="ABATE"/>
</dbReference>
<evidence type="ECO:0000313" key="3">
    <source>
        <dbReference type="EMBL" id="AHM03337.1"/>
    </source>
</evidence>
<gene>
    <name evidence="3" type="ORF">roselon_00937</name>
</gene>
<dbReference type="STRING" id="1294273.roselon_00937"/>
<dbReference type="Pfam" id="PF07336">
    <property type="entry name" value="ABATE"/>
    <property type="match status" value="1"/>
</dbReference>
<sequence length="203" mass="22113">MAYAHPDPIMPPRHDRHSGEETGHPFLDFVNTVSDDGKTRSMNSFGDGTALLDILRAAGLPVSVTESPPTRAQIAQLVSLREAAHAVLSALAAKRRPGREETLMLEAAIKSAIADATLRFHREAGATFQPGPLGGLQDLLALSALDLMTRADLSRLRECKRCTRLFLDHGRGPGRRWCAMSRCGNRAKAESFRARKRHGQSPG</sequence>
<evidence type="ECO:0000313" key="4">
    <source>
        <dbReference type="Proteomes" id="UP000019593"/>
    </source>
</evidence>
<dbReference type="AlphaFoldDB" id="W8RZN7"/>
<keyword evidence="4" id="KW-1185">Reference proteome</keyword>
<feature type="region of interest" description="Disordered" evidence="1">
    <location>
        <begin position="1"/>
        <end position="23"/>
    </location>
</feature>
<accession>W8RZN7</accession>
<dbReference type="RefSeq" id="WP_025311214.1">
    <property type="nucleotide sequence ID" value="NZ_CP004372.1"/>
</dbReference>
<organism evidence="3 4">
    <name type="scientific">Roseicyclus elongatus DSM 19469</name>
    <dbReference type="NCBI Taxonomy" id="1294273"/>
    <lineage>
        <taxon>Bacteria</taxon>
        <taxon>Pseudomonadati</taxon>
        <taxon>Pseudomonadota</taxon>
        <taxon>Alphaproteobacteria</taxon>
        <taxon>Rhodobacterales</taxon>
        <taxon>Roseobacteraceae</taxon>
        <taxon>Roseicyclus</taxon>
    </lineage>
</organism>
<dbReference type="OrthoDB" id="9808437at2"/>
<dbReference type="eggNOG" id="COG5516">
    <property type="taxonomic scope" value="Bacteria"/>
</dbReference>
<feature type="domain" description="Zinc finger CGNR" evidence="2">
    <location>
        <begin position="155"/>
        <end position="196"/>
    </location>
</feature>
<dbReference type="EMBL" id="CP004372">
    <property type="protein sequence ID" value="AHM03337.1"/>
    <property type="molecule type" value="Genomic_DNA"/>
</dbReference>
<dbReference type="HOGENOM" id="CLU_087298_3_1_5"/>
<dbReference type="KEGG" id="red:roselon_00937"/>
<protein>
    <recommendedName>
        <fullName evidence="2">Zinc finger CGNR domain-containing protein</fullName>
    </recommendedName>
</protein>
<dbReference type="InterPro" id="IPR021005">
    <property type="entry name" value="Znf_CGNR"/>
</dbReference>
<evidence type="ECO:0000256" key="1">
    <source>
        <dbReference type="SAM" id="MobiDB-lite"/>
    </source>
</evidence>
<dbReference type="PANTHER" id="PTHR35525">
    <property type="entry name" value="BLL6575 PROTEIN"/>
    <property type="match status" value="1"/>
</dbReference>
<dbReference type="Gene3D" id="1.10.3300.10">
    <property type="entry name" value="Jann2411-like domain"/>
    <property type="match status" value="1"/>
</dbReference>
<dbReference type="SUPFAM" id="SSF160904">
    <property type="entry name" value="Jann2411-like"/>
    <property type="match status" value="1"/>
</dbReference>
<reference evidence="3 4" key="1">
    <citation type="submission" date="2013-03" db="EMBL/GenBank/DDBJ databases">
        <authorList>
            <person name="Fiebig A."/>
            <person name="Goeker M."/>
            <person name="Klenk H.-P.P."/>
        </authorList>
    </citation>
    <scope>NUCLEOTIDE SEQUENCE [LARGE SCALE GENOMIC DNA]</scope>
    <source>
        <strain evidence="4">DSM 19469</strain>
    </source>
</reference>
<dbReference type="Proteomes" id="UP000019593">
    <property type="component" value="Chromosome"/>
</dbReference>
<proteinExistence type="predicted"/>